<name>A0A9P4N092_9PLEO</name>
<dbReference type="EMBL" id="ML986664">
    <property type="protein sequence ID" value="KAF2261117.1"/>
    <property type="molecule type" value="Genomic_DNA"/>
</dbReference>
<accession>A0A9P4N092</accession>
<comment type="caution">
    <text evidence="1">The sequence shown here is derived from an EMBL/GenBank/DDBJ whole genome shotgun (WGS) entry which is preliminary data.</text>
</comment>
<keyword evidence="2" id="KW-1185">Reference proteome</keyword>
<dbReference type="Gene3D" id="3.40.50.1580">
    <property type="entry name" value="Nucleoside phosphorylase domain"/>
    <property type="match status" value="1"/>
</dbReference>
<sequence length="96" mass="11055">MSRCLWREYTVGWICAILIEFAPAREMLNEEHENRERDNNEDLYFLGSVAEHNIMAVCLPVHSAQDSNRLLPIRIRIDGEVVEYVPKSAMASGEAY</sequence>
<proteinExistence type="predicted"/>
<dbReference type="InterPro" id="IPR035994">
    <property type="entry name" value="Nucleoside_phosphorylase_sf"/>
</dbReference>
<organism evidence="1 2">
    <name type="scientific">Lojkania enalia</name>
    <dbReference type="NCBI Taxonomy" id="147567"/>
    <lineage>
        <taxon>Eukaryota</taxon>
        <taxon>Fungi</taxon>
        <taxon>Dikarya</taxon>
        <taxon>Ascomycota</taxon>
        <taxon>Pezizomycotina</taxon>
        <taxon>Dothideomycetes</taxon>
        <taxon>Pleosporomycetidae</taxon>
        <taxon>Pleosporales</taxon>
        <taxon>Pleosporales incertae sedis</taxon>
        <taxon>Lojkania</taxon>
    </lineage>
</organism>
<dbReference type="AlphaFoldDB" id="A0A9P4N092"/>
<evidence type="ECO:0000313" key="1">
    <source>
        <dbReference type="EMBL" id="KAF2261117.1"/>
    </source>
</evidence>
<protein>
    <submittedName>
        <fullName evidence="1">Uncharacterized protein</fullName>
    </submittedName>
</protein>
<reference evidence="2" key="1">
    <citation type="journal article" date="2020" name="Stud. Mycol.">
        <title>101 Dothideomycetes genomes: A test case for predicting lifestyles and emergence of pathogens.</title>
        <authorList>
            <person name="Haridas S."/>
            <person name="Albert R."/>
            <person name="Binder M."/>
            <person name="Bloem J."/>
            <person name="LaButti K."/>
            <person name="Salamov A."/>
            <person name="Andreopoulos B."/>
            <person name="Baker S."/>
            <person name="Barry K."/>
            <person name="Bills G."/>
            <person name="Bluhm B."/>
            <person name="Cannon C."/>
            <person name="Castanera R."/>
            <person name="Culley D."/>
            <person name="Daum C."/>
            <person name="Ezra D."/>
            <person name="Gonzalez J."/>
            <person name="Henrissat B."/>
            <person name="Kuo A."/>
            <person name="Liang C."/>
            <person name="Lipzen A."/>
            <person name="Lutzoni F."/>
            <person name="Magnuson J."/>
            <person name="Mondo S."/>
            <person name="Nolan M."/>
            <person name="Ohm R."/>
            <person name="Pangilinan J."/>
            <person name="Park H.-J."/>
            <person name="Ramirez L."/>
            <person name="Alfaro M."/>
            <person name="Sun H."/>
            <person name="Tritt A."/>
            <person name="Yoshinaga Y."/>
            <person name="Zwiers L.-H."/>
            <person name="Turgeon B."/>
            <person name="Goodwin S."/>
            <person name="Spatafora J."/>
            <person name="Crous P."/>
            <person name="Grigoriev I."/>
        </authorList>
    </citation>
    <scope>NUCLEOTIDE SEQUENCE [LARGE SCALE GENOMIC DNA]</scope>
    <source>
        <strain evidence="2">CBS 304.66</strain>
    </source>
</reference>
<dbReference type="GO" id="GO:0009116">
    <property type="term" value="P:nucleoside metabolic process"/>
    <property type="evidence" value="ECO:0007669"/>
    <property type="project" value="InterPro"/>
</dbReference>
<dbReference type="GO" id="GO:0003824">
    <property type="term" value="F:catalytic activity"/>
    <property type="evidence" value="ECO:0007669"/>
    <property type="project" value="InterPro"/>
</dbReference>
<evidence type="ECO:0000313" key="2">
    <source>
        <dbReference type="Proteomes" id="UP000800093"/>
    </source>
</evidence>
<dbReference type="Proteomes" id="UP000800093">
    <property type="component" value="Unassembled WGS sequence"/>
</dbReference>
<gene>
    <name evidence="1" type="ORF">CC78DRAFT_584053</name>
</gene>